<proteinExistence type="predicted"/>
<dbReference type="InterPro" id="IPR028098">
    <property type="entry name" value="Glyco_trans_4-like_N"/>
</dbReference>
<dbReference type="EC" id="2.4.-.-" evidence="3"/>
<keyword evidence="3" id="KW-0808">Transferase</keyword>
<dbReference type="GO" id="GO:0016757">
    <property type="term" value="F:glycosyltransferase activity"/>
    <property type="evidence" value="ECO:0007669"/>
    <property type="project" value="UniProtKB-KW"/>
</dbReference>
<evidence type="ECO:0000259" key="2">
    <source>
        <dbReference type="Pfam" id="PF13439"/>
    </source>
</evidence>
<organism evidence="3">
    <name type="scientific">Enterocloster bolteae</name>
    <dbReference type="NCBI Taxonomy" id="208479"/>
    <lineage>
        <taxon>Bacteria</taxon>
        <taxon>Bacillati</taxon>
        <taxon>Bacillota</taxon>
        <taxon>Clostridia</taxon>
        <taxon>Lachnospirales</taxon>
        <taxon>Lachnospiraceae</taxon>
        <taxon>Enterocloster</taxon>
    </lineage>
</organism>
<keyword evidence="3" id="KW-0328">Glycosyltransferase</keyword>
<dbReference type="PANTHER" id="PTHR45947">
    <property type="entry name" value="SULFOQUINOVOSYL TRANSFERASE SQD2"/>
    <property type="match status" value="1"/>
</dbReference>
<gene>
    <name evidence="3" type="primary">epsF_1</name>
    <name evidence="3" type="ORF">CBLFYP116_02043</name>
</gene>
<reference evidence="3" key="1">
    <citation type="submission" date="2019-11" db="EMBL/GenBank/DDBJ databases">
        <authorList>
            <person name="Feng L."/>
        </authorList>
    </citation>
    <scope>NUCLEOTIDE SEQUENCE</scope>
    <source>
        <strain evidence="3">CbolteaeLFYP116</strain>
    </source>
</reference>
<feature type="domain" description="Glycosyl transferase family 1" evidence="1">
    <location>
        <begin position="196"/>
        <end position="325"/>
    </location>
</feature>
<dbReference type="Pfam" id="PF13439">
    <property type="entry name" value="Glyco_transf_4"/>
    <property type="match status" value="1"/>
</dbReference>
<sequence length="380" mass="42550">MIRILYVLNGPFRRGGTEAVILNYYKYIDKSRFQIEFAVHALEKDCMDNTIHHQLLSSGAALYYITPRSISIIQNHKDFEYLFSNVQYDIIHSHMDSIGSLVLSLAHKSGIPVRIAHSHSTNHQITICSAKKLLHFLFLEYCRYTIRKNATNYIACSSSAAKWLFGAKALSNVLILPNAIEAELYAFSSQLRKQVRKELTLDEKLVIGHVGSFSKHKNHAFMLDIFQIVHSQLPQSTLLFVGDGPLMEQTKKLAVQKGLDKSVIFFGATARVPELMQAMDILLLPSTFEGLGMVSIEAQASGLKVISSTAVPMESSIISELTTFLPLTGSAQTWSNVILKEANNLSRRITTKQIAAAGYDIHETVHKLENFYTTVFSHLS</sequence>
<name>A0A6N2UA26_9FIRM</name>
<dbReference type="InterPro" id="IPR001296">
    <property type="entry name" value="Glyco_trans_1"/>
</dbReference>
<dbReference type="AlphaFoldDB" id="A0A6N2UA26"/>
<dbReference type="RefSeq" id="WP_002576485.1">
    <property type="nucleotide sequence ID" value="NZ_BAABZS010000002.1"/>
</dbReference>
<dbReference type="SUPFAM" id="SSF53756">
    <property type="entry name" value="UDP-Glycosyltransferase/glycogen phosphorylase"/>
    <property type="match status" value="1"/>
</dbReference>
<dbReference type="Gene3D" id="3.40.50.2000">
    <property type="entry name" value="Glycogen Phosphorylase B"/>
    <property type="match status" value="2"/>
</dbReference>
<dbReference type="Pfam" id="PF00534">
    <property type="entry name" value="Glycos_transf_1"/>
    <property type="match status" value="1"/>
</dbReference>
<dbReference type="EMBL" id="CACRTF010000011">
    <property type="protein sequence ID" value="VYT14578.1"/>
    <property type="molecule type" value="Genomic_DNA"/>
</dbReference>
<accession>A0A6N2UA26</accession>
<dbReference type="PANTHER" id="PTHR45947:SF3">
    <property type="entry name" value="SULFOQUINOVOSYL TRANSFERASE SQD2"/>
    <property type="match status" value="1"/>
</dbReference>
<feature type="domain" description="Glycosyltransferase subfamily 4-like N-terminal" evidence="2">
    <location>
        <begin position="15"/>
        <end position="183"/>
    </location>
</feature>
<dbReference type="CDD" id="cd03812">
    <property type="entry name" value="GT4_CapH-like"/>
    <property type="match status" value="1"/>
</dbReference>
<dbReference type="InterPro" id="IPR050194">
    <property type="entry name" value="Glycosyltransferase_grp1"/>
</dbReference>
<evidence type="ECO:0000259" key="1">
    <source>
        <dbReference type="Pfam" id="PF00534"/>
    </source>
</evidence>
<protein>
    <submittedName>
        <fullName evidence="3">Glycosyltransferase EpsF</fullName>
        <ecNumber evidence="3">2.4.-.-</ecNumber>
    </submittedName>
</protein>
<evidence type="ECO:0000313" key="3">
    <source>
        <dbReference type="EMBL" id="VYT14578.1"/>
    </source>
</evidence>
<dbReference type="GeneID" id="23114580"/>